<feature type="domain" description="RNase H type-1" evidence="1">
    <location>
        <begin position="1"/>
        <end position="129"/>
    </location>
</feature>
<organism evidence="2 3">
    <name type="scientific">Daphnia magna</name>
    <dbReference type="NCBI Taxonomy" id="35525"/>
    <lineage>
        <taxon>Eukaryota</taxon>
        <taxon>Metazoa</taxon>
        <taxon>Ecdysozoa</taxon>
        <taxon>Arthropoda</taxon>
        <taxon>Crustacea</taxon>
        <taxon>Branchiopoda</taxon>
        <taxon>Diplostraca</taxon>
        <taxon>Cladocera</taxon>
        <taxon>Anomopoda</taxon>
        <taxon>Daphniidae</taxon>
        <taxon>Daphnia</taxon>
    </lineage>
</organism>
<dbReference type="PROSITE" id="PS50879">
    <property type="entry name" value="RNASE_H_1"/>
    <property type="match status" value="1"/>
</dbReference>
<proteinExistence type="predicted"/>
<dbReference type="GO" id="GO:0003676">
    <property type="term" value="F:nucleic acid binding"/>
    <property type="evidence" value="ECO:0007669"/>
    <property type="project" value="InterPro"/>
</dbReference>
<reference evidence="2 3" key="1">
    <citation type="submission" date="2016-03" db="EMBL/GenBank/DDBJ databases">
        <title>EvidentialGene: Evidence-directed Construction of Genes on Genomes.</title>
        <authorList>
            <person name="Gilbert D.G."/>
            <person name="Choi J.-H."/>
            <person name="Mockaitis K."/>
            <person name="Colbourne J."/>
            <person name="Pfrender M."/>
        </authorList>
    </citation>
    <scope>NUCLEOTIDE SEQUENCE [LARGE SCALE GENOMIC DNA]</scope>
    <source>
        <strain evidence="2 3">Xinb3</strain>
        <tissue evidence="2">Complete organism</tissue>
    </source>
</reference>
<sequence>SISVFTDGSHDPTDNSTACAIYRPNNQLKKAWKLDDGTSIFSAELMAIKKPTELTENDSVAEIRIFLDSLSAIQAINSPSSTNELTINIRNKALHALSAGTKITLFWIPSHIGIPENAVVDRLANAARVDSQCEKIVTTSSAKQISKTFHEAWSKITTAYLESHHVFFPPTREDL</sequence>
<dbReference type="InterPro" id="IPR036397">
    <property type="entry name" value="RNaseH_sf"/>
</dbReference>
<gene>
    <name evidence="2" type="ORF">APZ42_004581</name>
</gene>
<dbReference type="OrthoDB" id="6375235at2759"/>
<dbReference type="STRING" id="35525.A0A164GZ00"/>
<dbReference type="CDD" id="cd09276">
    <property type="entry name" value="Rnase_HI_RT_non_LTR"/>
    <property type="match status" value="1"/>
</dbReference>
<protein>
    <recommendedName>
        <fullName evidence="1">RNase H type-1 domain-containing protein</fullName>
    </recommendedName>
</protein>
<dbReference type="EMBL" id="LRGB01013411">
    <property type="protein sequence ID" value="KZR99519.1"/>
    <property type="molecule type" value="Genomic_DNA"/>
</dbReference>
<evidence type="ECO:0000259" key="1">
    <source>
        <dbReference type="PROSITE" id="PS50879"/>
    </source>
</evidence>
<dbReference type="Proteomes" id="UP000076858">
    <property type="component" value="Unassembled WGS sequence"/>
</dbReference>
<comment type="caution">
    <text evidence="2">The sequence shown here is derived from an EMBL/GenBank/DDBJ whole genome shotgun (WGS) entry which is preliminary data.</text>
</comment>
<dbReference type="SUPFAM" id="SSF53098">
    <property type="entry name" value="Ribonuclease H-like"/>
    <property type="match status" value="1"/>
</dbReference>
<dbReference type="GO" id="GO:0004523">
    <property type="term" value="F:RNA-DNA hybrid ribonuclease activity"/>
    <property type="evidence" value="ECO:0007669"/>
    <property type="project" value="InterPro"/>
</dbReference>
<dbReference type="InterPro" id="IPR002156">
    <property type="entry name" value="RNaseH_domain"/>
</dbReference>
<accession>A0A164GZ00</accession>
<evidence type="ECO:0000313" key="2">
    <source>
        <dbReference type="EMBL" id="KZR99519.1"/>
    </source>
</evidence>
<evidence type="ECO:0000313" key="3">
    <source>
        <dbReference type="Proteomes" id="UP000076858"/>
    </source>
</evidence>
<name>A0A164GZ00_9CRUS</name>
<feature type="non-terminal residue" evidence="2">
    <location>
        <position position="1"/>
    </location>
</feature>
<dbReference type="Gene3D" id="3.30.420.10">
    <property type="entry name" value="Ribonuclease H-like superfamily/Ribonuclease H"/>
    <property type="match status" value="1"/>
</dbReference>
<keyword evidence="3" id="KW-1185">Reference proteome</keyword>
<dbReference type="Pfam" id="PF00075">
    <property type="entry name" value="RNase_H"/>
    <property type="match status" value="1"/>
</dbReference>
<dbReference type="AlphaFoldDB" id="A0A164GZ00"/>
<dbReference type="InterPro" id="IPR012337">
    <property type="entry name" value="RNaseH-like_sf"/>
</dbReference>